<dbReference type="InterPro" id="IPR054718">
    <property type="entry name" value="YhfS-like_C"/>
</dbReference>
<feature type="domain" description="YhfS-like C-terminal" evidence="2">
    <location>
        <begin position="256"/>
        <end position="356"/>
    </location>
</feature>
<dbReference type="InterPro" id="IPR015421">
    <property type="entry name" value="PyrdxlP-dep_Trfase_major"/>
</dbReference>
<dbReference type="AlphaFoldDB" id="A0AA45C6C0"/>
<dbReference type="GO" id="GO:0071269">
    <property type="term" value="P:L-homocysteine biosynthetic process"/>
    <property type="evidence" value="ECO:0007669"/>
    <property type="project" value="TreeGrafter"/>
</dbReference>
<dbReference type="InterPro" id="IPR006235">
    <property type="entry name" value="OAc-hSer/O-AcSer_sulfhydrylase"/>
</dbReference>
<dbReference type="GO" id="GO:0005737">
    <property type="term" value="C:cytoplasm"/>
    <property type="evidence" value="ECO:0007669"/>
    <property type="project" value="TreeGrafter"/>
</dbReference>
<reference evidence="3 4" key="1">
    <citation type="submission" date="2018-05" db="EMBL/GenBank/DDBJ databases">
        <title>Genomic Encyclopedia of Type Strains, Phase IV (KMG-IV): sequencing the most valuable type-strain genomes for metagenomic binning, comparative biology and taxonomic classification.</title>
        <authorList>
            <person name="Goeker M."/>
        </authorList>
    </citation>
    <scope>NUCLEOTIDE SEQUENCE [LARGE SCALE GENOMIC DNA]</scope>
    <source>
        <strain evidence="3 4">DSM 24906</strain>
    </source>
</reference>
<dbReference type="GO" id="GO:0008483">
    <property type="term" value="F:transaminase activity"/>
    <property type="evidence" value="ECO:0007669"/>
    <property type="project" value="UniProtKB-KW"/>
</dbReference>
<dbReference type="Pfam" id="PF22475">
    <property type="entry name" value="YhfS-like_C"/>
    <property type="match status" value="1"/>
</dbReference>
<proteinExistence type="predicted"/>
<comment type="caution">
    <text evidence="3">The sequence shown here is derived from an EMBL/GenBank/DDBJ whole genome shotgun (WGS) entry which is preliminary data.</text>
</comment>
<protein>
    <submittedName>
        <fullName evidence="3">Aminotransferase class V</fullName>
    </submittedName>
</protein>
<dbReference type="GO" id="GO:0006535">
    <property type="term" value="P:cysteine biosynthetic process from serine"/>
    <property type="evidence" value="ECO:0007669"/>
    <property type="project" value="TreeGrafter"/>
</dbReference>
<dbReference type="InterPro" id="IPR015424">
    <property type="entry name" value="PyrdxlP-dep_Trfase"/>
</dbReference>
<keyword evidence="3" id="KW-0808">Transferase</keyword>
<dbReference type="Proteomes" id="UP000245921">
    <property type="component" value="Unassembled WGS sequence"/>
</dbReference>
<dbReference type="EMBL" id="QGGI01000010">
    <property type="protein sequence ID" value="PWJ92013.1"/>
    <property type="molecule type" value="Genomic_DNA"/>
</dbReference>
<feature type="domain" description="Aminotransferase class V" evidence="1">
    <location>
        <begin position="54"/>
        <end position="227"/>
    </location>
</feature>
<dbReference type="GO" id="GO:0003961">
    <property type="term" value="F:O-acetylhomoserine aminocarboxypropyltransferase activity"/>
    <property type="evidence" value="ECO:0007669"/>
    <property type="project" value="TreeGrafter"/>
</dbReference>
<keyword evidence="3" id="KW-0032">Aminotransferase</keyword>
<keyword evidence="4" id="KW-1185">Reference proteome</keyword>
<organism evidence="3 4">
    <name type="scientific">Oceanotoga teriensis</name>
    <dbReference type="NCBI Taxonomy" id="515440"/>
    <lineage>
        <taxon>Bacteria</taxon>
        <taxon>Thermotogati</taxon>
        <taxon>Thermotogota</taxon>
        <taxon>Thermotogae</taxon>
        <taxon>Petrotogales</taxon>
        <taxon>Petrotogaceae</taxon>
        <taxon>Oceanotoga</taxon>
    </lineage>
</organism>
<dbReference type="GO" id="GO:0004124">
    <property type="term" value="F:cysteine synthase activity"/>
    <property type="evidence" value="ECO:0007669"/>
    <property type="project" value="TreeGrafter"/>
</dbReference>
<evidence type="ECO:0000259" key="2">
    <source>
        <dbReference type="Pfam" id="PF22475"/>
    </source>
</evidence>
<evidence type="ECO:0000313" key="4">
    <source>
        <dbReference type="Proteomes" id="UP000245921"/>
    </source>
</evidence>
<dbReference type="Gene3D" id="3.90.1150.130">
    <property type="match status" value="1"/>
</dbReference>
<dbReference type="RefSeq" id="WP_109604936.1">
    <property type="nucleotide sequence ID" value="NZ_JAMHJO010000002.1"/>
</dbReference>
<dbReference type="Pfam" id="PF00266">
    <property type="entry name" value="Aminotran_5"/>
    <property type="match status" value="1"/>
</dbReference>
<name>A0AA45C6C0_9BACT</name>
<evidence type="ECO:0000313" key="3">
    <source>
        <dbReference type="EMBL" id="PWJ92013.1"/>
    </source>
</evidence>
<dbReference type="PANTHER" id="PTHR43797:SF2">
    <property type="entry name" value="HOMOCYSTEINE_CYSTEINE SYNTHASE"/>
    <property type="match status" value="1"/>
</dbReference>
<evidence type="ECO:0000259" key="1">
    <source>
        <dbReference type="Pfam" id="PF00266"/>
    </source>
</evidence>
<accession>A0AA45C6C0</accession>
<sequence length="366" mass="40880">MKTYPLKSLNIEQAKKLQFKMIDSITKNFQGHEILSRGDLGVVMGQNKPTTTIQVEKTIADFFDAEDAILLRGSGTGALRWGLISFINNNEKLLVHDAPIYPTTEVTLNTMGVKTIKADFNDINDIKEKIEKNPDIKGALIQHSRQKIEDSYDLENVIKIIKNEKNIPIIIDDNYAIMKTQKMGTQCGAELSAFSTFKLLGPEGVGCLVGKKELIQKVKNLNYSGGSQVQGHEAMDVIYGLIYAPVSLAIQAEVNDELVKRLNNNEVPHIKNAFLANAQSKVLLVEFDENIAYDVLKEAEKLGAIPHPVGSESKYEFAPMFYRISGTFRAADPELENRMIRINPMRSGADTIIRILNQSINKISKR</sequence>
<gene>
    <name evidence="3" type="ORF">C7380_1106</name>
</gene>
<dbReference type="SUPFAM" id="SSF53383">
    <property type="entry name" value="PLP-dependent transferases"/>
    <property type="match status" value="1"/>
</dbReference>
<dbReference type="Gene3D" id="3.40.640.10">
    <property type="entry name" value="Type I PLP-dependent aspartate aminotransferase-like (Major domain)"/>
    <property type="match status" value="1"/>
</dbReference>
<dbReference type="PANTHER" id="PTHR43797">
    <property type="entry name" value="HOMOCYSTEINE/CYSTEINE SYNTHASE"/>
    <property type="match status" value="1"/>
</dbReference>
<dbReference type="InterPro" id="IPR000192">
    <property type="entry name" value="Aminotrans_V_dom"/>
</dbReference>